<organism evidence="1 2">
    <name type="scientific">Desulfofundulus thermobenzoicus</name>
    <dbReference type="NCBI Taxonomy" id="29376"/>
    <lineage>
        <taxon>Bacteria</taxon>
        <taxon>Bacillati</taxon>
        <taxon>Bacillota</taxon>
        <taxon>Clostridia</taxon>
        <taxon>Eubacteriales</taxon>
        <taxon>Peptococcaceae</taxon>
        <taxon>Desulfofundulus</taxon>
    </lineage>
</organism>
<comment type="caution">
    <text evidence="1">The sequence shown here is derived from an EMBL/GenBank/DDBJ whole genome shotgun (WGS) entry which is preliminary data.</text>
</comment>
<name>A0A6N7IS12_9FIRM</name>
<proteinExistence type="predicted"/>
<protein>
    <submittedName>
        <fullName evidence="1">Uncharacterized protein</fullName>
    </submittedName>
</protein>
<sequence>MKKTPGEIENHLKEFPEALRSMVMNATSGWENVLDKLQLGGEQKYGWGLVRLIAKKETEKLIHPGWQWVKSDEGEVVLVAKEDEAPLLAHALATEEGSYRQLIPVRGPIEPVVSRETRKEGFGAFLPPALICWEPGGKVKQNQKMRVEENGIWKPV</sequence>
<keyword evidence="2" id="KW-1185">Reference proteome</keyword>
<gene>
    <name evidence="1" type="ORF">GFC01_08450</name>
</gene>
<dbReference type="AlphaFoldDB" id="A0A6N7IS12"/>
<evidence type="ECO:0000313" key="2">
    <source>
        <dbReference type="Proteomes" id="UP000441717"/>
    </source>
</evidence>
<evidence type="ECO:0000313" key="1">
    <source>
        <dbReference type="EMBL" id="MQL52299.1"/>
    </source>
</evidence>
<reference evidence="1 2" key="1">
    <citation type="submission" date="2019-10" db="EMBL/GenBank/DDBJ databases">
        <title>Comparative genomics of sulfur disproportionating microorganisms.</title>
        <authorList>
            <person name="Ward L.M."/>
            <person name="Bertran E."/>
            <person name="Johnston D."/>
        </authorList>
    </citation>
    <scope>NUCLEOTIDE SEQUENCE [LARGE SCALE GENOMIC DNA]</scope>
    <source>
        <strain evidence="1 2">DSM 14055</strain>
    </source>
</reference>
<dbReference type="EMBL" id="WHYR01000019">
    <property type="protein sequence ID" value="MQL52299.1"/>
    <property type="molecule type" value="Genomic_DNA"/>
</dbReference>
<accession>A0A6N7IS12</accession>
<dbReference type="Proteomes" id="UP000441717">
    <property type="component" value="Unassembled WGS sequence"/>
</dbReference>